<dbReference type="EMBL" id="RBNI01000366">
    <property type="protein sequence ID" value="RUP51883.1"/>
    <property type="molecule type" value="Genomic_DNA"/>
</dbReference>
<comment type="caution">
    <text evidence="2">The sequence shown here is derived from an EMBL/GenBank/DDBJ whole genome shotgun (WGS) entry which is preliminary data.</text>
</comment>
<keyword evidence="3" id="KW-1185">Reference proteome</keyword>
<dbReference type="PANTHER" id="PTHR34825">
    <property type="entry name" value="CONSERVED PROTEIN, WITH A WEAK D-GALACTARATE DEHYDRATASE/ALTRONATE HYDROLASE DOMAIN"/>
    <property type="match status" value="1"/>
</dbReference>
<reference evidence="2 3" key="1">
    <citation type="journal article" date="2018" name="New Phytol.">
        <title>Phylogenomics of Endogonaceae and evolution of mycorrhizas within Mucoromycota.</title>
        <authorList>
            <person name="Chang Y."/>
            <person name="Desiro A."/>
            <person name="Na H."/>
            <person name="Sandor L."/>
            <person name="Lipzen A."/>
            <person name="Clum A."/>
            <person name="Barry K."/>
            <person name="Grigoriev I.V."/>
            <person name="Martin F.M."/>
            <person name="Stajich J.E."/>
            <person name="Smith M.E."/>
            <person name="Bonito G."/>
            <person name="Spatafora J.W."/>
        </authorList>
    </citation>
    <scope>NUCLEOTIDE SEQUENCE [LARGE SCALE GENOMIC DNA]</scope>
    <source>
        <strain evidence="2 3">GMNB39</strain>
    </source>
</reference>
<evidence type="ECO:0000259" key="1">
    <source>
        <dbReference type="Pfam" id="PF09820"/>
    </source>
</evidence>
<feature type="domain" description="AAA-ATPase-like" evidence="1">
    <location>
        <begin position="311"/>
        <end position="385"/>
    </location>
</feature>
<dbReference type="PANTHER" id="PTHR34825:SF1">
    <property type="entry name" value="AAA-ATPASE-LIKE DOMAIN-CONTAINING PROTEIN"/>
    <property type="match status" value="1"/>
</dbReference>
<dbReference type="Pfam" id="PF08011">
    <property type="entry name" value="PDDEXK_9"/>
    <property type="match status" value="1"/>
</dbReference>
<dbReference type="OrthoDB" id="5584915at2759"/>
<dbReference type="InterPro" id="IPR012547">
    <property type="entry name" value="PDDEXK_9"/>
</dbReference>
<evidence type="ECO:0000313" key="3">
    <source>
        <dbReference type="Proteomes" id="UP000268093"/>
    </source>
</evidence>
<dbReference type="Pfam" id="PF09820">
    <property type="entry name" value="AAA-ATPase_like"/>
    <property type="match status" value="2"/>
</dbReference>
<feature type="domain" description="AAA-ATPase-like" evidence="1">
    <location>
        <begin position="158"/>
        <end position="240"/>
    </location>
</feature>
<proteinExistence type="predicted"/>
<gene>
    <name evidence="2" type="ORF">BC936DRAFT_144902</name>
</gene>
<evidence type="ECO:0000313" key="2">
    <source>
        <dbReference type="EMBL" id="RUP51883.1"/>
    </source>
</evidence>
<accession>A0A433DLZ8</accession>
<organism evidence="2 3">
    <name type="scientific">Jimgerdemannia flammicorona</name>
    <dbReference type="NCBI Taxonomy" id="994334"/>
    <lineage>
        <taxon>Eukaryota</taxon>
        <taxon>Fungi</taxon>
        <taxon>Fungi incertae sedis</taxon>
        <taxon>Mucoromycota</taxon>
        <taxon>Mucoromycotina</taxon>
        <taxon>Endogonomycetes</taxon>
        <taxon>Endogonales</taxon>
        <taxon>Endogonaceae</taxon>
        <taxon>Jimgerdemannia</taxon>
    </lineage>
</organism>
<dbReference type="AlphaFoldDB" id="A0A433DLZ8"/>
<name>A0A433DLZ8_9FUNG</name>
<protein>
    <recommendedName>
        <fullName evidence="1">AAA-ATPase-like domain-containing protein</fullName>
    </recommendedName>
</protein>
<dbReference type="Proteomes" id="UP000268093">
    <property type="component" value="Unassembled WGS sequence"/>
</dbReference>
<sequence>MVDRISSTRIDLRANILNTPTFEKGLSGETGSIGMFALTELSESPKPLIPHNGSEDWEVRRTKLGLEIMHSGNANFSTRTARKGLMSRFRARLSNQLCWVYATSLPFIAVTLRVRTSTEAEDEHLSKKARLRANEEVLAGFKNQFDNAALLPGNKVTIGHSDFQDMVNGKYSLVDKSMLIAEFVSSCDKVTLALRPRRFGKSTNLSMLRLFFERITDDDQRQLRRKLFDQTMIKDRQDLFTNEFSKYPNVGSLDGHSVRGGLDIDSMIDLAPLKDINGSTWDEMLIKVRDLIGEIYREHRYLAPFLEQNAKTEFDLIASKDPTYQSLDTALQKLSRYLDSYHKSKCVVLIDEYDAPIHEAYNTNNGSYYETALKFFQTLFSSLLKPLLFHASSKFKKAVWELLDNKPIQALIRDDIRYESLANFNDDTLWTLLYYTGYLTPDVRGLTTPHYTIPNYEVYMQWVEWVMPALSESTTCKTLLHTLVSGNINDFKEMFERTVMESLSYYDVGGESSGKHAECFYHAFVLGMFIHVQNYNYKVRSNRERGMGRYDICLEPVATHLPLAILIEFKVTNETETIESAAQKGLDQIEKKRYNVGLPVHVKQLVELGIGFKGKQVCVMGKKLTLKQRKFVGGRVC</sequence>
<dbReference type="InterPro" id="IPR018631">
    <property type="entry name" value="AAA-ATPase-like_dom"/>
</dbReference>